<evidence type="ECO:0000256" key="1">
    <source>
        <dbReference type="SAM" id="MobiDB-lite"/>
    </source>
</evidence>
<feature type="region of interest" description="Disordered" evidence="1">
    <location>
        <begin position="97"/>
        <end position="127"/>
    </location>
</feature>
<reference evidence="2 3" key="1">
    <citation type="submission" date="2017-09" db="EMBL/GenBank/DDBJ databases">
        <authorList>
            <person name="Ehlers B."/>
            <person name="Leendertz F.H."/>
        </authorList>
    </citation>
    <scope>NUCLEOTIDE SEQUENCE [LARGE SCALE GENOMIC DNA]</scope>
    <source>
        <strain evidence="2 3">Nm42</strain>
    </source>
</reference>
<protein>
    <submittedName>
        <fullName evidence="2">Uncharacterized protein</fullName>
    </submittedName>
</protein>
<organism evidence="2 3">
    <name type="scientific">Nitrosomonas ureae</name>
    <dbReference type="NCBI Taxonomy" id="44577"/>
    <lineage>
        <taxon>Bacteria</taxon>
        <taxon>Pseudomonadati</taxon>
        <taxon>Pseudomonadota</taxon>
        <taxon>Betaproteobacteria</taxon>
        <taxon>Nitrosomonadales</taxon>
        <taxon>Nitrosomonadaceae</taxon>
        <taxon>Nitrosomonas</taxon>
    </lineage>
</organism>
<dbReference type="Proteomes" id="UP000219335">
    <property type="component" value="Unassembled WGS sequence"/>
</dbReference>
<evidence type="ECO:0000313" key="3">
    <source>
        <dbReference type="Proteomes" id="UP000219335"/>
    </source>
</evidence>
<evidence type="ECO:0000313" key="2">
    <source>
        <dbReference type="EMBL" id="SOD15955.1"/>
    </source>
</evidence>
<accession>A0A286A238</accession>
<feature type="compositionally biased region" description="Basic and acidic residues" evidence="1">
    <location>
        <begin position="105"/>
        <end position="127"/>
    </location>
</feature>
<gene>
    <name evidence="2" type="ORF">SAMN06297164_0161</name>
</gene>
<name>A0A286A238_9PROT</name>
<dbReference type="AlphaFoldDB" id="A0A286A238"/>
<proteinExistence type="predicted"/>
<dbReference type="EMBL" id="OCMU01000001">
    <property type="protein sequence ID" value="SOD15955.1"/>
    <property type="molecule type" value="Genomic_DNA"/>
</dbReference>
<sequence length="127" mass="14609">MAKAFNPKPPKVLDDKQLEHLEALSGYLTIPQIADYFMISERTFNRIINRQPEAMARYKKGKANKIVGAVTCLRKNIELGKEASIFFFLKTQAGWSENNFNQNPENEKPTPKNFIIKEYDGRKTKAD</sequence>
<dbReference type="RefSeq" id="WP_097103519.1">
    <property type="nucleotide sequence ID" value="NZ_OCMU01000001.1"/>
</dbReference>